<comment type="function">
    <text evidence="7">Catalyzes the ATP-dependent amidation of deamido-NAD to form NAD. Uses L-glutamine as a nitrogen source.</text>
</comment>
<dbReference type="HAMAP" id="MF_02090">
    <property type="entry name" value="NadE_glutamine_dep"/>
    <property type="match status" value="1"/>
</dbReference>
<comment type="catalytic activity">
    <reaction evidence="7 8">
        <text>deamido-NAD(+) + L-glutamine + ATP + H2O = L-glutamate + AMP + diphosphate + NAD(+) + H(+)</text>
        <dbReference type="Rhea" id="RHEA:24384"/>
        <dbReference type="ChEBI" id="CHEBI:15377"/>
        <dbReference type="ChEBI" id="CHEBI:15378"/>
        <dbReference type="ChEBI" id="CHEBI:29985"/>
        <dbReference type="ChEBI" id="CHEBI:30616"/>
        <dbReference type="ChEBI" id="CHEBI:33019"/>
        <dbReference type="ChEBI" id="CHEBI:57540"/>
        <dbReference type="ChEBI" id="CHEBI:58359"/>
        <dbReference type="ChEBI" id="CHEBI:58437"/>
        <dbReference type="ChEBI" id="CHEBI:456215"/>
        <dbReference type="EC" id="6.3.5.1"/>
    </reaction>
</comment>
<evidence type="ECO:0000259" key="10">
    <source>
        <dbReference type="PROSITE" id="PS50263"/>
    </source>
</evidence>
<dbReference type="Gene3D" id="3.60.110.10">
    <property type="entry name" value="Carbon-nitrogen hydrolase"/>
    <property type="match status" value="1"/>
</dbReference>
<dbReference type="PANTHER" id="PTHR23090">
    <property type="entry name" value="NH 3 /GLUTAMINE-DEPENDENT NAD + SYNTHETASE"/>
    <property type="match status" value="1"/>
</dbReference>
<evidence type="ECO:0000313" key="12">
    <source>
        <dbReference type="Proteomes" id="UP000776983"/>
    </source>
</evidence>
<accession>A0ABS8CAW1</accession>
<feature type="binding site" evidence="7">
    <location>
        <position position="182"/>
    </location>
    <ligand>
        <name>L-glutamine</name>
        <dbReference type="ChEBI" id="CHEBI:58359"/>
    </ligand>
</feature>
<dbReference type="InterPro" id="IPR036526">
    <property type="entry name" value="C-N_Hydrolase_sf"/>
</dbReference>
<dbReference type="Pfam" id="PF00795">
    <property type="entry name" value="CN_hydrolase"/>
    <property type="match status" value="1"/>
</dbReference>
<dbReference type="EC" id="6.3.5.1" evidence="7 8"/>
<dbReference type="EMBL" id="JACDXW010000002">
    <property type="protein sequence ID" value="MCB5363179.1"/>
    <property type="molecule type" value="Genomic_DNA"/>
</dbReference>
<comment type="similarity">
    <text evidence="2 7 8">In the C-terminal section; belongs to the NAD synthetase family.</text>
</comment>
<dbReference type="InterPro" id="IPR014445">
    <property type="entry name" value="Gln-dep_NAD_synthase"/>
</dbReference>
<dbReference type="NCBIfam" id="TIGR00552">
    <property type="entry name" value="nadE"/>
    <property type="match status" value="1"/>
</dbReference>
<proteinExistence type="inferred from homology"/>
<dbReference type="InterPro" id="IPR003010">
    <property type="entry name" value="C-N_Hydrolase"/>
</dbReference>
<dbReference type="Proteomes" id="UP000776983">
    <property type="component" value="Unassembled WGS sequence"/>
</dbReference>
<evidence type="ECO:0000256" key="4">
    <source>
        <dbReference type="ARBA" id="ARBA00022741"/>
    </source>
</evidence>
<keyword evidence="6 7" id="KW-0520">NAD</keyword>
<dbReference type="CDD" id="cd00553">
    <property type="entry name" value="NAD_synthase"/>
    <property type="match status" value="1"/>
</dbReference>
<dbReference type="NCBIfam" id="NF010588">
    <property type="entry name" value="PRK13981.1"/>
    <property type="match status" value="1"/>
</dbReference>
<evidence type="ECO:0000256" key="8">
    <source>
        <dbReference type="PIRNR" id="PIRNR006630"/>
    </source>
</evidence>
<dbReference type="CDD" id="cd07570">
    <property type="entry name" value="GAT_Gln-NAD-synth"/>
    <property type="match status" value="1"/>
</dbReference>
<evidence type="ECO:0000256" key="3">
    <source>
        <dbReference type="ARBA" id="ARBA00022598"/>
    </source>
</evidence>
<feature type="active site" description="Proton acceptor; for glutaminase activity" evidence="7">
    <location>
        <position position="44"/>
    </location>
</feature>
<feature type="active site" description="For glutaminase activity" evidence="7">
    <location>
        <position position="114"/>
    </location>
</feature>
<feature type="binding site" evidence="7">
    <location>
        <begin position="296"/>
        <end position="303"/>
    </location>
    <ligand>
        <name>ATP</name>
        <dbReference type="ChEBI" id="CHEBI:30616"/>
    </ligand>
</feature>
<dbReference type="GO" id="GO:0003952">
    <property type="term" value="F:NAD+ synthase (glutamine-hydrolyzing) activity"/>
    <property type="evidence" value="ECO:0007669"/>
    <property type="project" value="UniProtKB-EC"/>
</dbReference>
<comment type="caution">
    <text evidence="11">The sequence shown here is derived from an EMBL/GenBank/DDBJ whole genome shotgun (WGS) entry which is preliminary data.</text>
</comment>
<keyword evidence="3 7" id="KW-0436">Ligase</keyword>
<protein>
    <recommendedName>
        <fullName evidence="7 8">Glutamine-dependent NAD(+) synthetase</fullName>
        <ecNumber evidence="7 8">6.3.5.1</ecNumber>
    </recommendedName>
    <alternativeName>
        <fullName evidence="7 8">NAD(+) synthase [glutamine-hydrolyzing]</fullName>
    </alternativeName>
</protein>
<keyword evidence="4 7" id="KW-0547">Nucleotide-binding</keyword>
<feature type="binding site" evidence="7">
    <location>
        <position position="379"/>
    </location>
    <ligand>
        <name>deamido-NAD(+)</name>
        <dbReference type="ChEBI" id="CHEBI:58437"/>
        <note>ligand shared between two neighboring subunits</note>
    </ligand>
</feature>
<dbReference type="PANTHER" id="PTHR23090:SF9">
    <property type="entry name" value="GLUTAMINE-DEPENDENT NAD(+) SYNTHETASE"/>
    <property type="match status" value="1"/>
</dbReference>
<evidence type="ECO:0000256" key="2">
    <source>
        <dbReference type="ARBA" id="ARBA00007145"/>
    </source>
</evidence>
<evidence type="ECO:0000256" key="7">
    <source>
        <dbReference type="HAMAP-Rule" id="MF_02090"/>
    </source>
</evidence>
<organism evidence="11 12">
    <name type="scientific">Mesopusillimonas faecipullorum</name>
    <dbReference type="NCBI Taxonomy" id="2755040"/>
    <lineage>
        <taxon>Bacteria</taxon>
        <taxon>Pseudomonadati</taxon>
        <taxon>Pseudomonadota</taxon>
        <taxon>Betaproteobacteria</taxon>
        <taxon>Burkholderiales</taxon>
        <taxon>Alcaligenaceae</taxon>
        <taxon>Mesopusillimonas</taxon>
    </lineage>
</organism>
<dbReference type="PROSITE" id="PS50263">
    <property type="entry name" value="CN_HYDROLASE"/>
    <property type="match status" value="1"/>
</dbReference>
<evidence type="ECO:0000313" key="11">
    <source>
        <dbReference type="EMBL" id="MCB5363179.1"/>
    </source>
</evidence>
<feature type="active site" description="Nucleophile; for glutaminase activity" evidence="7">
    <location>
        <position position="150"/>
    </location>
</feature>
<feature type="binding site" evidence="7">
    <location>
        <position position="403"/>
    </location>
    <ligand>
        <name>ATP</name>
        <dbReference type="ChEBI" id="CHEBI:30616"/>
    </ligand>
</feature>
<dbReference type="RefSeq" id="WP_226953434.1">
    <property type="nucleotide sequence ID" value="NZ_JACDXW010000002.1"/>
</dbReference>
<sequence>MSSIRIALAQINPTVGGLLANATLILEQAKLAHAQGADVLITPELALTGYPPEDLLLRPAFVSQQQQVLDTLQEQLAGLAGLHVVVGHVDSQGQQLFNAATILHEGRRVGTYHKHQLPNYGVFDELRYFQPGDQTLVFDCKGVRLGILICEDMWLPETPAACLQRGAQALLVLNASPYCLGKQGQREQIVRDSAQGCPVVYLNLVGGQDELIFDGASMVMDDAGQIVARLPMFQEALGVLDLICDAQGKVTVQTGAQEQGGWVAHWPSDEAQVYAALVMALRDYVRKAGFSSVLLGLSGGLDSALVLALAVDALGAQAVRTIMMPSPYTAQISLDDASAMAQGLGVAYEEIAIAPLSTVFDAALAPLFQGLEPDATEENIQARVRGTLLMAISNKFGGLLLTTGNKSELATGYCTLYGDMAGGFAPIKDIPKTLAYRLAHWRNQQSQVIPERILTRAPSAELRPDQTDQDSLPSYEELDDILERHVEQNQSAAEIVAAGRDAQTVEDVLRRVRFNEYKRRQGAIGPKVTSRAFGRDWRHPIINAYRDVR</sequence>
<keyword evidence="12" id="KW-1185">Reference proteome</keyword>
<dbReference type="PIRSF" id="PIRSF006630">
    <property type="entry name" value="NADS_GAT"/>
    <property type="match status" value="1"/>
</dbReference>
<keyword evidence="5 7" id="KW-0067">ATP-binding</keyword>
<feature type="binding site" evidence="7">
    <location>
        <position position="120"/>
    </location>
    <ligand>
        <name>L-glutamine</name>
        <dbReference type="ChEBI" id="CHEBI:58359"/>
    </ligand>
</feature>
<evidence type="ECO:0000256" key="6">
    <source>
        <dbReference type="ARBA" id="ARBA00023027"/>
    </source>
</evidence>
<dbReference type="InterPro" id="IPR003694">
    <property type="entry name" value="NAD_synthase"/>
</dbReference>
<gene>
    <name evidence="7" type="primary">nadE</name>
    <name evidence="11" type="ORF">H0484_05340</name>
</gene>
<reference evidence="11 12" key="1">
    <citation type="submission" date="2020-07" db="EMBL/GenBank/DDBJ databases">
        <title>Pusillimonas sp. nov., isolated from poultry manure in Taiwan.</title>
        <authorList>
            <person name="Lin S.-Y."/>
            <person name="Tang Y.-S."/>
            <person name="Young C.-C."/>
        </authorList>
    </citation>
    <scope>NUCLEOTIDE SEQUENCE [LARGE SCALE GENOMIC DNA]</scope>
    <source>
        <strain evidence="11 12">CC-YST705</strain>
    </source>
</reference>
<feature type="binding site" evidence="7">
    <location>
        <position position="176"/>
    </location>
    <ligand>
        <name>L-glutamine</name>
        <dbReference type="ChEBI" id="CHEBI:58359"/>
    </ligand>
</feature>
<dbReference type="InterPro" id="IPR014729">
    <property type="entry name" value="Rossmann-like_a/b/a_fold"/>
</dbReference>
<dbReference type="InterPro" id="IPR022310">
    <property type="entry name" value="NAD/GMP_synthase"/>
</dbReference>
<dbReference type="SUPFAM" id="SSF56317">
    <property type="entry name" value="Carbon-nitrogen hydrolase"/>
    <property type="match status" value="1"/>
</dbReference>
<evidence type="ECO:0000256" key="5">
    <source>
        <dbReference type="ARBA" id="ARBA00022840"/>
    </source>
</evidence>
<feature type="domain" description="CN hydrolase" evidence="10">
    <location>
        <begin position="4"/>
        <end position="248"/>
    </location>
</feature>
<feature type="binding site" evidence="7">
    <location>
        <position position="408"/>
    </location>
    <ligand>
        <name>deamido-NAD(+)</name>
        <dbReference type="ChEBI" id="CHEBI:58437"/>
        <note>ligand shared between two neighboring subunits</note>
    </ligand>
</feature>
<dbReference type="Pfam" id="PF02540">
    <property type="entry name" value="NAD_synthase"/>
    <property type="match status" value="1"/>
</dbReference>
<dbReference type="Gene3D" id="3.40.50.620">
    <property type="entry name" value="HUPs"/>
    <property type="match status" value="1"/>
</dbReference>
<evidence type="ECO:0000256" key="1">
    <source>
        <dbReference type="ARBA" id="ARBA00005188"/>
    </source>
</evidence>
<comment type="similarity">
    <text evidence="9">Belongs to the NAD synthetase family.</text>
</comment>
<dbReference type="SUPFAM" id="SSF52402">
    <property type="entry name" value="Adenine nucleotide alpha hydrolases-like"/>
    <property type="match status" value="1"/>
</dbReference>
<comment type="caution">
    <text evidence="7">Lacks conserved residue(s) required for the propagation of feature annotation.</text>
</comment>
<evidence type="ECO:0000256" key="9">
    <source>
        <dbReference type="RuleBase" id="RU003811"/>
    </source>
</evidence>
<feature type="binding site" evidence="7">
    <location>
        <position position="518"/>
    </location>
    <ligand>
        <name>deamido-NAD(+)</name>
        <dbReference type="ChEBI" id="CHEBI:58437"/>
        <note>ligand shared between two neighboring subunits</note>
    </ligand>
</feature>
<name>A0ABS8CAW1_9BURK</name>
<comment type="pathway">
    <text evidence="1 7 8">Cofactor biosynthesis; NAD(+) biosynthesis; NAD(+) from deamido-NAD(+) (L-Gln route): step 1/1.</text>
</comment>